<dbReference type="Proteomes" id="UP000003457">
    <property type="component" value="Unassembled WGS sequence"/>
</dbReference>
<protein>
    <submittedName>
        <fullName evidence="1">Uncharacterized protein</fullName>
    </submittedName>
</protein>
<comment type="caution">
    <text evidence="1">The sequence shown here is derived from an EMBL/GenBank/DDBJ whole genome shotgun (WGS) entry which is preliminary data.</text>
</comment>
<organism evidence="1 2">
    <name type="scientific">Bifidobacterium dentium JCVIHMP022</name>
    <dbReference type="NCBI Taxonomy" id="553191"/>
    <lineage>
        <taxon>Bacteria</taxon>
        <taxon>Bacillati</taxon>
        <taxon>Actinomycetota</taxon>
        <taxon>Actinomycetes</taxon>
        <taxon>Bifidobacteriales</taxon>
        <taxon>Bifidobacteriaceae</taxon>
        <taxon>Bifidobacterium</taxon>
    </lineage>
</organism>
<dbReference type="AlphaFoldDB" id="A0AB72Z374"/>
<reference evidence="1 2" key="1">
    <citation type="submission" date="2010-10" db="EMBL/GenBank/DDBJ databases">
        <authorList>
            <person name="Durkin A.S."/>
            <person name="Madupu R."/>
            <person name="Torralba M."/>
            <person name="Gillis M."/>
            <person name="Methe B."/>
            <person name="Sutton G."/>
            <person name="Nelson K.E."/>
        </authorList>
    </citation>
    <scope>NUCLEOTIDE SEQUENCE [LARGE SCALE GENOMIC DNA]</scope>
    <source>
        <strain evidence="1 2">JCVIHMP022</strain>
    </source>
</reference>
<accession>A0AB72Z374</accession>
<gene>
    <name evidence="1" type="ORF">HMPREF9003_1986</name>
</gene>
<name>A0AB72Z374_9BIFI</name>
<dbReference type="EMBL" id="AEHJ01000006">
    <property type="protein sequence ID" value="EFO78593.1"/>
    <property type="molecule type" value="Genomic_DNA"/>
</dbReference>
<evidence type="ECO:0000313" key="2">
    <source>
        <dbReference type="Proteomes" id="UP000003457"/>
    </source>
</evidence>
<evidence type="ECO:0000313" key="1">
    <source>
        <dbReference type="EMBL" id="EFO78593.1"/>
    </source>
</evidence>
<proteinExistence type="predicted"/>
<sequence length="60" mass="6594">MSPSSECGVSRIRLDRLYTHRRLISPARHALGYTVGDTGRYGEHTSAINTGANRIHGRDG</sequence>